<dbReference type="AlphaFoldDB" id="I2F8B0"/>
<feature type="transmembrane region" description="Helical" evidence="2">
    <location>
        <begin position="221"/>
        <end position="242"/>
    </location>
</feature>
<evidence type="ECO:0000256" key="1">
    <source>
        <dbReference type="SAM" id="MobiDB-lite"/>
    </source>
</evidence>
<feature type="transmembrane region" description="Helical" evidence="2">
    <location>
        <begin position="16"/>
        <end position="36"/>
    </location>
</feature>
<keyword evidence="2" id="KW-1133">Transmembrane helix</keyword>
<evidence type="ECO:0000313" key="3">
    <source>
        <dbReference type="EMBL" id="AFK08163.1"/>
    </source>
</evidence>
<keyword evidence="2" id="KW-0812">Transmembrane</keyword>
<dbReference type="EMBL" id="CP003532">
    <property type="protein sequence ID" value="AFK08163.1"/>
    <property type="molecule type" value="Genomic_DNA"/>
</dbReference>
<proteinExistence type="predicted"/>
<feature type="region of interest" description="Disordered" evidence="1">
    <location>
        <begin position="258"/>
        <end position="278"/>
    </location>
</feature>
<dbReference type="RefSeq" id="WP_014731883.1">
    <property type="nucleotide sequence ID" value="NC_017934.1"/>
</dbReference>
<keyword evidence="4" id="KW-1185">Reference proteome</keyword>
<evidence type="ECO:0000313" key="4">
    <source>
        <dbReference type="Proteomes" id="UP000002881"/>
    </source>
</evidence>
<protein>
    <recommendedName>
        <fullName evidence="5">DUF4129 domain-containing protein</fullName>
    </recommendedName>
</protein>
<feature type="transmembrane region" description="Helical" evidence="2">
    <location>
        <begin position="191"/>
        <end position="209"/>
    </location>
</feature>
<keyword evidence="2" id="KW-0472">Membrane</keyword>
<dbReference type="KEGG" id="mpg:Theba_2563"/>
<dbReference type="HOGENOM" id="CLU_632841_0_0_0"/>
<dbReference type="STRING" id="660470.Theba_2563"/>
<accession>I2F8B0</accession>
<feature type="transmembrane region" description="Helical" evidence="2">
    <location>
        <begin position="81"/>
        <end position="99"/>
    </location>
</feature>
<feature type="transmembrane region" description="Helical" evidence="2">
    <location>
        <begin position="106"/>
        <end position="125"/>
    </location>
</feature>
<gene>
    <name evidence="3" type="ORF">Theba_2563</name>
</gene>
<feature type="transmembrane region" description="Helical" evidence="2">
    <location>
        <begin position="294"/>
        <end position="318"/>
    </location>
</feature>
<sequence precursor="true">MVGFLFYFGRTKAGCSIYFVLPVLLFTTTILLIGVLRTDVVQSLSALGSIVGVILSMDRSVRLAVPGLFMVGVSLSFSPNLFQTGAYITLAVILVRLLMTRNVPRLFLLLSILIPLLSLSLLGNYRGGILSNEERTSTANLVESEKELFPEEGLTKDATVLTSRPSSRGSADDFDFLVLEEVAEVRLIDSVFLFGFYTIALILVIVVSRKAILEMGRWSRLIPPSIVLLSIVAVLIGGFMYLRSLPLSEEIVLGTGGPSNQTSFAPSQSVTGLPEENEEDEPEAILNKSAAYNILRWSTLAGILLLSALLAYFVTVIARKNQTVSSTLKSKDTILTEVRQSASVPPKFSEDREFIISSYKWLREFYFEEYCQLTPFELIQETEASLKHLLIELTEIYVPVKYGNLEPEIYQCREFHKLLLGLKELLDRKKRNF</sequence>
<evidence type="ECO:0000256" key="2">
    <source>
        <dbReference type="SAM" id="Phobius"/>
    </source>
</evidence>
<name>I2F8B0_9BACT</name>
<evidence type="ECO:0008006" key="5">
    <source>
        <dbReference type="Google" id="ProtNLM"/>
    </source>
</evidence>
<feature type="compositionally biased region" description="Polar residues" evidence="1">
    <location>
        <begin position="258"/>
        <end position="271"/>
    </location>
</feature>
<dbReference type="Proteomes" id="UP000002881">
    <property type="component" value="Chromosome"/>
</dbReference>
<reference evidence="3 4" key="1">
    <citation type="journal article" date="2012" name="Genome Biol. Evol.">
        <title>Genome Sequence of the Mesophilic Thermotogales Bacterium Mesotoga prima MesG1.Ag.4.2 Reveals the Largest Thermotogales Genome To Date.</title>
        <authorList>
            <person name="Zhaxybayeva O."/>
            <person name="Swithers K.S."/>
            <person name="Foght J."/>
            <person name="Green A.G."/>
            <person name="Bruce D."/>
            <person name="Detter C."/>
            <person name="Han S."/>
            <person name="Teshima H."/>
            <person name="Han J."/>
            <person name="Woyke T."/>
            <person name="Pitluck S."/>
            <person name="Nolan M."/>
            <person name="Ivanova N."/>
            <person name="Pati A."/>
            <person name="Land M.L."/>
            <person name="Dlutek M."/>
            <person name="Doolittle W.F."/>
            <person name="Noll K.M."/>
            <person name="Nesbo C.L."/>
        </authorList>
    </citation>
    <scope>NUCLEOTIDE SEQUENCE [LARGE SCALE GENOMIC DNA]</scope>
    <source>
        <strain evidence="4">mesG1.Ag.4.2</strain>
    </source>
</reference>
<dbReference type="GeneID" id="87108263"/>
<organism evidence="3 4">
    <name type="scientific">Mesotoga prima MesG1.Ag.4.2</name>
    <dbReference type="NCBI Taxonomy" id="660470"/>
    <lineage>
        <taxon>Bacteria</taxon>
        <taxon>Thermotogati</taxon>
        <taxon>Thermotogota</taxon>
        <taxon>Thermotogae</taxon>
        <taxon>Kosmotogales</taxon>
        <taxon>Kosmotogaceae</taxon>
        <taxon>Mesotoga</taxon>
    </lineage>
</organism>